<feature type="domain" description="HTH rpiR-type" evidence="4">
    <location>
        <begin position="22"/>
        <end position="98"/>
    </location>
</feature>
<organism evidence="6 9">
    <name type="scientific">Shouchella clausii</name>
    <name type="common">Alkalihalobacillus clausii</name>
    <dbReference type="NCBI Taxonomy" id="79880"/>
    <lineage>
        <taxon>Bacteria</taxon>
        <taxon>Bacillati</taxon>
        <taxon>Bacillota</taxon>
        <taxon>Bacilli</taxon>
        <taxon>Bacillales</taxon>
        <taxon>Bacillaceae</taxon>
        <taxon>Shouchella</taxon>
    </lineage>
</organism>
<evidence type="ECO:0000256" key="3">
    <source>
        <dbReference type="ARBA" id="ARBA00023163"/>
    </source>
</evidence>
<dbReference type="PANTHER" id="PTHR30514:SF1">
    <property type="entry name" value="HTH-TYPE TRANSCRIPTIONAL REGULATOR HEXR-RELATED"/>
    <property type="match status" value="1"/>
</dbReference>
<evidence type="ECO:0000313" key="9">
    <source>
        <dbReference type="Proteomes" id="UP000216207"/>
    </source>
</evidence>
<name>A0A268NZE6_SHOCL</name>
<dbReference type="Pfam" id="PF01380">
    <property type="entry name" value="SIS"/>
    <property type="match status" value="1"/>
</dbReference>
<dbReference type="GO" id="GO:0003700">
    <property type="term" value="F:DNA-binding transcription factor activity"/>
    <property type="evidence" value="ECO:0007669"/>
    <property type="project" value="InterPro"/>
</dbReference>
<dbReference type="GO" id="GO:1901135">
    <property type="term" value="P:carbohydrate derivative metabolic process"/>
    <property type="evidence" value="ECO:0007669"/>
    <property type="project" value="InterPro"/>
</dbReference>
<keyword evidence="1" id="KW-0805">Transcription regulation</keyword>
<dbReference type="EMBL" id="NPBS01000024">
    <property type="protein sequence ID" value="PAF27040.1"/>
    <property type="molecule type" value="Genomic_DNA"/>
</dbReference>
<evidence type="ECO:0000313" key="7">
    <source>
        <dbReference type="EMBL" id="PAF27040.1"/>
    </source>
</evidence>
<dbReference type="GO" id="GO:0097367">
    <property type="term" value="F:carbohydrate derivative binding"/>
    <property type="evidence" value="ECO:0007669"/>
    <property type="project" value="InterPro"/>
</dbReference>
<evidence type="ECO:0000256" key="1">
    <source>
        <dbReference type="ARBA" id="ARBA00023015"/>
    </source>
</evidence>
<evidence type="ECO:0000259" key="5">
    <source>
        <dbReference type="PROSITE" id="PS51464"/>
    </source>
</evidence>
<protein>
    <recommendedName>
        <fullName evidence="10">MurR/RpiR family transcriptional regulator</fullName>
    </recommendedName>
</protein>
<evidence type="ECO:0000259" key="4">
    <source>
        <dbReference type="PROSITE" id="PS51071"/>
    </source>
</evidence>
<dbReference type="SUPFAM" id="SSF53697">
    <property type="entry name" value="SIS domain"/>
    <property type="match status" value="1"/>
</dbReference>
<dbReference type="Proteomes" id="UP000216133">
    <property type="component" value="Unassembled WGS sequence"/>
</dbReference>
<dbReference type="InterPro" id="IPR046348">
    <property type="entry name" value="SIS_dom_sf"/>
</dbReference>
<dbReference type="AlphaFoldDB" id="A0A268NZE6"/>
<proteinExistence type="predicted"/>
<evidence type="ECO:0000256" key="2">
    <source>
        <dbReference type="ARBA" id="ARBA00023125"/>
    </source>
</evidence>
<feature type="domain" description="SIS" evidence="5">
    <location>
        <begin position="147"/>
        <end position="290"/>
    </location>
</feature>
<gene>
    <name evidence="7" type="ORF">CHH61_05610</name>
    <name evidence="6" type="ORF">CHH72_10890</name>
</gene>
<dbReference type="Gene3D" id="1.10.10.10">
    <property type="entry name" value="Winged helix-like DNA-binding domain superfamily/Winged helix DNA-binding domain"/>
    <property type="match status" value="1"/>
</dbReference>
<dbReference type="PROSITE" id="PS51464">
    <property type="entry name" value="SIS"/>
    <property type="match status" value="1"/>
</dbReference>
<dbReference type="InterPro" id="IPR001347">
    <property type="entry name" value="SIS_dom"/>
</dbReference>
<evidence type="ECO:0000313" key="6">
    <source>
        <dbReference type="EMBL" id="PAE88872.1"/>
    </source>
</evidence>
<comment type="caution">
    <text evidence="6">The sequence shown here is derived from an EMBL/GenBank/DDBJ whole genome shotgun (WGS) entry which is preliminary data.</text>
</comment>
<accession>A0A268NZE6</accession>
<dbReference type="InterPro" id="IPR036388">
    <property type="entry name" value="WH-like_DNA-bd_sf"/>
</dbReference>
<dbReference type="PANTHER" id="PTHR30514">
    <property type="entry name" value="GLUCOKINASE"/>
    <property type="match status" value="1"/>
</dbReference>
<evidence type="ECO:0008006" key="10">
    <source>
        <dbReference type="Google" id="ProtNLM"/>
    </source>
</evidence>
<dbReference type="InterPro" id="IPR047640">
    <property type="entry name" value="RpiR-like"/>
</dbReference>
<dbReference type="InterPro" id="IPR009057">
    <property type="entry name" value="Homeodomain-like_sf"/>
</dbReference>
<evidence type="ECO:0000313" key="8">
    <source>
        <dbReference type="Proteomes" id="UP000216133"/>
    </source>
</evidence>
<dbReference type="InterPro" id="IPR035472">
    <property type="entry name" value="RpiR-like_SIS"/>
</dbReference>
<dbReference type="Pfam" id="PF01418">
    <property type="entry name" value="HTH_6"/>
    <property type="match status" value="1"/>
</dbReference>
<keyword evidence="2" id="KW-0238">DNA-binding</keyword>
<keyword evidence="3" id="KW-0804">Transcription</keyword>
<reference evidence="8 9" key="1">
    <citation type="submission" date="2017-07" db="EMBL/GenBank/DDBJ databases">
        <title>Isolation and whole genome analysis of endospore-forming bacteria from heroin.</title>
        <authorList>
            <person name="Kalinowski J."/>
            <person name="Ahrens B."/>
            <person name="Al-Dilaimi A."/>
            <person name="Winkler A."/>
            <person name="Wibberg D."/>
            <person name="Schleenbecker U."/>
            <person name="Ruckert C."/>
            <person name="Wolfel R."/>
            <person name="Grass G."/>
        </authorList>
    </citation>
    <scope>NUCLEOTIDE SEQUENCE [LARGE SCALE GENOMIC DNA]</scope>
    <source>
        <strain evidence="7 8">7523-2</strain>
        <strain evidence="6 9">7539</strain>
    </source>
</reference>
<dbReference type="GO" id="GO:0003677">
    <property type="term" value="F:DNA binding"/>
    <property type="evidence" value="ECO:0007669"/>
    <property type="project" value="UniProtKB-KW"/>
</dbReference>
<dbReference type="Gene3D" id="3.40.50.10490">
    <property type="entry name" value="Glucose-6-phosphate isomerase like protein, domain 1"/>
    <property type="match status" value="1"/>
</dbReference>
<dbReference type="PROSITE" id="PS51071">
    <property type="entry name" value="HTH_RPIR"/>
    <property type="match status" value="1"/>
</dbReference>
<dbReference type="CDD" id="cd05013">
    <property type="entry name" value="SIS_RpiR"/>
    <property type="match status" value="1"/>
</dbReference>
<dbReference type="InterPro" id="IPR000281">
    <property type="entry name" value="HTH_RpiR"/>
</dbReference>
<dbReference type="Proteomes" id="UP000216207">
    <property type="component" value="Unassembled WGS sequence"/>
</dbReference>
<sequence>MITSTSQIERTLAYMNENASGKELILFARSISPSLGKKERRVTHFISNNYQELAQSTIGEVASHLQVSTATITKVCKKLKCQGFLQLKKAIQSYIANDDYSGEDEDINADFDSEDSNEVILEKVMLNAILAIQDTLGIVDHKAFDQAATIFRNKQPNQKIILVGSGGSGILCEDFQHKLLKIGIFAHVYKDTLMQVMFTSLINSGDIVLGISHSGRTKNILRIMEMATSRGAHTISLTNYMNSPITEFASVNLVSTAKNTPITGENAAARIVQLSILDALYTSLVLKNTGASYQNLMATSESVKDYR</sequence>
<dbReference type="SUPFAM" id="SSF46689">
    <property type="entry name" value="Homeodomain-like"/>
    <property type="match status" value="1"/>
</dbReference>
<dbReference type="EMBL" id="NPCC01000012">
    <property type="protein sequence ID" value="PAE88872.1"/>
    <property type="molecule type" value="Genomic_DNA"/>
</dbReference>